<dbReference type="AlphaFoldDB" id="F5YJZ5"/>
<dbReference type="Proteomes" id="UP000009223">
    <property type="component" value="Chromosome"/>
</dbReference>
<protein>
    <submittedName>
        <fullName evidence="1">Uncharacterized protein</fullName>
    </submittedName>
</protein>
<proteinExistence type="predicted"/>
<name>F5YJZ5_TREPZ</name>
<keyword evidence="2" id="KW-1185">Reference proteome</keyword>
<accession>F5YJZ5</accession>
<evidence type="ECO:0000313" key="1">
    <source>
        <dbReference type="EMBL" id="AEF86611.1"/>
    </source>
</evidence>
<organism evidence="1 2">
    <name type="scientific">Treponema primitia (strain ATCC BAA-887 / DSM 12427 / ZAS-2)</name>
    <dbReference type="NCBI Taxonomy" id="545694"/>
    <lineage>
        <taxon>Bacteria</taxon>
        <taxon>Pseudomonadati</taxon>
        <taxon>Spirochaetota</taxon>
        <taxon>Spirochaetia</taxon>
        <taxon>Spirochaetales</taxon>
        <taxon>Treponemataceae</taxon>
        <taxon>Treponema</taxon>
    </lineage>
</organism>
<dbReference type="EMBL" id="CP001843">
    <property type="protein sequence ID" value="AEF86611.1"/>
    <property type="molecule type" value="Genomic_DNA"/>
</dbReference>
<reference evidence="2" key="1">
    <citation type="submission" date="2009-12" db="EMBL/GenBank/DDBJ databases">
        <title>Complete sequence of Treponema primitia strain ZAS-2.</title>
        <authorList>
            <person name="Tetu S.G."/>
            <person name="Matson E."/>
            <person name="Ren Q."/>
            <person name="Seshadri R."/>
            <person name="Elbourne L."/>
            <person name="Hassan K.A."/>
            <person name="Durkin A."/>
            <person name="Radune D."/>
            <person name="Mohamoud Y."/>
            <person name="Shay R."/>
            <person name="Jin S."/>
            <person name="Zhang X."/>
            <person name="Lucey K."/>
            <person name="Ballor N.R."/>
            <person name="Ottesen E."/>
            <person name="Rosenthal R."/>
            <person name="Allen A."/>
            <person name="Leadbetter J.R."/>
            <person name="Paulsen I.T."/>
        </authorList>
    </citation>
    <scope>NUCLEOTIDE SEQUENCE [LARGE SCALE GENOMIC DNA]</scope>
    <source>
        <strain evidence="2">ATCC BAA-887 / DSM 12427 / ZAS-2</strain>
    </source>
</reference>
<dbReference type="HOGENOM" id="CLU_3190315_0_0_12"/>
<sequence>MSADQREGKAPWMALEANTPAWKPVAGCVGLEGLRRNPESPLSEKS</sequence>
<evidence type="ECO:0000313" key="2">
    <source>
        <dbReference type="Proteomes" id="UP000009223"/>
    </source>
</evidence>
<gene>
    <name evidence="1" type="ordered locus">TREPR_0694</name>
</gene>
<reference evidence="1 2" key="2">
    <citation type="journal article" date="2011" name="ISME J.">
        <title>RNA-seq reveals cooperative metabolic interactions between two termite-gut spirochete species in co-culture.</title>
        <authorList>
            <person name="Rosenthal A.Z."/>
            <person name="Matson E.G."/>
            <person name="Eldar A."/>
            <person name="Leadbetter J.R."/>
        </authorList>
    </citation>
    <scope>NUCLEOTIDE SEQUENCE [LARGE SCALE GENOMIC DNA]</scope>
    <source>
        <strain evidence="2">ATCC BAA-887 / DSM 12427 / ZAS-2</strain>
    </source>
</reference>
<dbReference type="KEGG" id="tpi:TREPR_0694"/>
<dbReference type="RefSeq" id="WP_015709337.1">
    <property type="nucleotide sequence ID" value="NC_015578.1"/>
</dbReference>